<feature type="region of interest" description="Disordered" evidence="11">
    <location>
        <begin position="328"/>
        <end position="377"/>
    </location>
</feature>
<keyword evidence="2" id="KW-1003">Cell membrane</keyword>
<dbReference type="GeneID" id="117646316"/>
<evidence type="ECO:0000256" key="2">
    <source>
        <dbReference type="ARBA" id="ARBA00022475"/>
    </source>
</evidence>
<dbReference type="GO" id="GO:0005886">
    <property type="term" value="C:plasma membrane"/>
    <property type="evidence" value="ECO:0007669"/>
    <property type="project" value="UniProtKB-SubCell"/>
</dbReference>
<dbReference type="InParanoid" id="A0A6P8YSN9"/>
<evidence type="ECO:0000313" key="13">
    <source>
        <dbReference type="RefSeq" id="XP_034243078.1"/>
    </source>
</evidence>
<dbReference type="PANTHER" id="PTHR21137:SF35">
    <property type="entry name" value="ODORANT RECEPTOR 19A-RELATED"/>
    <property type="match status" value="1"/>
</dbReference>
<name>A0A6P8YSN9_THRPL</name>
<gene>
    <name evidence="13" type="primary">LOC117646316</name>
</gene>
<keyword evidence="3 10" id="KW-0716">Sensory transduction</keyword>
<evidence type="ECO:0000256" key="11">
    <source>
        <dbReference type="SAM" id="MobiDB-lite"/>
    </source>
</evidence>
<accession>A0A6P8YSN9</accession>
<evidence type="ECO:0000256" key="8">
    <source>
        <dbReference type="ARBA" id="ARBA00023170"/>
    </source>
</evidence>
<keyword evidence="7 10" id="KW-0472">Membrane</keyword>
<comment type="similarity">
    <text evidence="10">Belongs to the insect chemoreceptor superfamily. Heteromeric odorant receptor channel (TC 1.A.69) family.</text>
</comment>
<dbReference type="PANTHER" id="PTHR21137">
    <property type="entry name" value="ODORANT RECEPTOR"/>
    <property type="match status" value="1"/>
</dbReference>
<dbReference type="GO" id="GO:0007165">
    <property type="term" value="P:signal transduction"/>
    <property type="evidence" value="ECO:0007669"/>
    <property type="project" value="UniProtKB-KW"/>
</dbReference>
<evidence type="ECO:0000256" key="5">
    <source>
        <dbReference type="ARBA" id="ARBA00022725"/>
    </source>
</evidence>
<dbReference type="GO" id="GO:0004984">
    <property type="term" value="F:olfactory receptor activity"/>
    <property type="evidence" value="ECO:0007669"/>
    <property type="project" value="InterPro"/>
</dbReference>
<feature type="transmembrane region" description="Helical" evidence="10">
    <location>
        <begin position="94"/>
        <end position="114"/>
    </location>
</feature>
<organism evidence="13">
    <name type="scientific">Thrips palmi</name>
    <name type="common">Melon thrips</name>
    <dbReference type="NCBI Taxonomy" id="161013"/>
    <lineage>
        <taxon>Eukaryota</taxon>
        <taxon>Metazoa</taxon>
        <taxon>Ecdysozoa</taxon>
        <taxon>Arthropoda</taxon>
        <taxon>Hexapoda</taxon>
        <taxon>Insecta</taxon>
        <taxon>Pterygota</taxon>
        <taxon>Neoptera</taxon>
        <taxon>Paraneoptera</taxon>
        <taxon>Thysanoptera</taxon>
        <taxon>Terebrantia</taxon>
        <taxon>Thripoidea</taxon>
        <taxon>Thripidae</taxon>
        <taxon>Thrips</taxon>
    </lineage>
</organism>
<proteinExistence type="inferred from homology"/>
<reference evidence="13" key="1">
    <citation type="submission" date="2025-08" db="UniProtKB">
        <authorList>
            <consortium name="RefSeq"/>
        </authorList>
    </citation>
    <scope>IDENTIFICATION</scope>
    <source>
        <tissue evidence="13">Total insect</tissue>
    </source>
</reference>
<dbReference type="Proteomes" id="UP000515158">
    <property type="component" value="Unplaced"/>
</dbReference>
<keyword evidence="9 10" id="KW-0807">Transducer</keyword>
<keyword evidence="5 10" id="KW-0552">Olfaction</keyword>
<keyword evidence="4 10" id="KW-0812">Transmembrane</keyword>
<evidence type="ECO:0000256" key="4">
    <source>
        <dbReference type="ARBA" id="ARBA00022692"/>
    </source>
</evidence>
<dbReference type="RefSeq" id="XP_034243078.1">
    <property type="nucleotide sequence ID" value="XM_034387187.1"/>
</dbReference>
<keyword evidence="6 10" id="KW-1133">Transmembrane helix</keyword>
<keyword evidence="8 10" id="KW-0675">Receptor</keyword>
<sequence length="471" mass="51919">MAVTTITLTSAFYVAYGEYDSVVSVLSSVGDVASGIVILFKVQIVFDHGHELLAIRTALQHSFSAVESAIAAEEARDANIRCLNKARSFCKWVFALYAAPCCSGFGLNIANMLMRREDRQLLIKAPAMVTQSDVWYWLLVLCSSILFGSFVFINGGLDMIFLSLCMHIRCKCEILRKFFRHANQRGAGRAADGPIDYWADDGSDFVLQPVTRPEDEIVAVTRACAQYHQQIVSLRDTTENVFSKMSLVVMSYLLLGLGIPGLRVLYDKSMDVTGVLFLMLYTMWNCCQLLFYCWFADSVAHASVADPLRNTPWFKIVAVRGSVGGRLRHHAAGHDVQDAERTEPPRGRRLEHGDPASATALAPHGGPTGQADPGAVPRHHTPVTVDVLIFTQPAMNNEQLSIVLGLSKGLAALEDFKGISSVRMTTKGLHLQLQQKFCPKIKQCLFGVRVSCGCPWAGLNMANLEFLVHCK</sequence>
<dbReference type="AlphaFoldDB" id="A0A6P8YSN9"/>
<evidence type="ECO:0000256" key="7">
    <source>
        <dbReference type="ARBA" id="ARBA00023136"/>
    </source>
</evidence>
<keyword evidence="12" id="KW-1185">Reference proteome</keyword>
<evidence type="ECO:0000256" key="9">
    <source>
        <dbReference type="ARBA" id="ARBA00023224"/>
    </source>
</evidence>
<evidence type="ECO:0000256" key="6">
    <source>
        <dbReference type="ARBA" id="ARBA00022989"/>
    </source>
</evidence>
<dbReference type="FunCoup" id="A0A6P8YSN9">
    <property type="interactions" value="29"/>
</dbReference>
<dbReference type="Pfam" id="PF02949">
    <property type="entry name" value="7tm_6"/>
    <property type="match status" value="1"/>
</dbReference>
<evidence type="ECO:0000256" key="10">
    <source>
        <dbReference type="RuleBase" id="RU351113"/>
    </source>
</evidence>
<protein>
    <recommendedName>
        <fullName evidence="10">Odorant receptor</fullName>
    </recommendedName>
</protein>
<evidence type="ECO:0000256" key="3">
    <source>
        <dbReference type="ARBA" id="ARBA00022606"/>
    </source>
</evidence>
<feature type="transmembrane region" description="Helical" evidence="10">
    <location>
        <begin position="245"/>
        <end position="266"/>
    </location>
</feature>
<dbReference type="KEGG" id="tpal:117646316"/>
<evidence type="ECO:0000256" key="1">
    <source>
        <dbReference type="ARBA" id="ARBA00004651"/>
    </source>
</evidence>
<comment type="subcellular location">
    <subcellularLocation>
        <location evidence="1 10">Cell membrane</location>
        <topology evidence="1 10">Multi-pass membrane protein</topology>
    </subcellularLocation>
</comment>
<dbReference type="GO" id="GO:0005549">
    <property type="term" value="F:odorant binding"/>
    <property type="evidence" value="ECO:0007669"/>
    <property type="project" value="InterPro"/>
</dbReference>
<comment type="caution">
    <text evidence="10">Lacks conserved residue(s) required for the propagation of feature annotation.</text>
</comment>
<feature type="transmembrane region" description="Helical" evidence="10">
    <location>
        <begin position="134"/>
        <end position="153"/>
    </location>
</feature>
<feature type="compositionally biased region" description="Basic and acidic residues" evidence="11">
    <location>
        <begin position="332"/>
        <end position="354"/>
    </location>
</feature>
<evidence type="ECO:0000313" key="12">
    <source>
        <dbReference type="Proteomes" id="UP000515158"/>
    </source>
</evidence>
<feature type="transmembrane region" description="Helical" evidence="10">
    <location>
        <begin position="272"/>
        <end position="295"/>
    </location>
</feature>
<dbReference type="InterPro" id="IPR004117">
    <property type="entry name" value="7tm6_olfct_rcpt"/>
</dbReference>